<dbReference type="AlphaFoldDB" id="A0A3D9ZH92"/>
<proteinExistence type="predicted"/>
<evidence type="ECO:0000256" key="1">
    <source>
        <dbReference type="ARBA" id="ARBA00022729"/>
    </source>
</evidence>
<dbReference type="EMBL" id="QUMQ01000001">
    <property type="protein sequence ID" value="REF95243.1"/>
    <property type="molecule type" value="Genomic_DNA"/>
</dbReference>
<organism evidence="3 4">
    <name type="scientific">Asanoa ferruginea</name>
    <dbReference type="NCBI Taxonomy" id="53367"/>
    <lineage>
        <taxon>Bacteria</taxon>
        <taxon>Bacillati</taxon>
        <taxon>Actinomycetota</taxon>
        <taxon>Actinomycetes</taxon>
        <taxon>Micromonosporales</taxon>
        <taxon>Micromonosporaceae</taxon>
        <taxon>Asanoa</taxon>
    </lineage>
</organism>
<dbReference type="SUPFAM" id="SSF53850">
    <property type="entry name" value="Periplasmic binding protein-like II"/>
    <property type="match status" value="1"/>
</dbReference>
<dbReference type="PROSITE" id="PS51257">
    <property type="entry name" value="PROKAR_LIPOPROTEIN"/>
    <property type="match status" value="1"/>
</dbReference>
<comment type="caution">
    <text evidence="3">The sequence shown here is derived from an EMBL/GenBank/DDBJ whole genome shotgun (WGS) entry which is preliminary data.</text>
</comment>
<keyword evidence="4" id="KW-1185">Reference proteome</keyword>
<dbReference type="Pfam" id="PF13343">
    <property type="entry name" value="SBP_bac_6"/>
    <property type="match status" value="1"/>
</dbReference>
<dbReference type="GO" id="GO:0030975">
    <property type="term" value="F:thiamine binding"/>
    <property type="evidence" value="ECO:0007669"/>
    <property type="project" value="TreeGrafter"/>
</dbReference>
<sequence>MRFSIARGTALVAVTAAMVGLSACSPPSSNNEAAASDAAKATNAAALGGIDKLVEAAKKEGALNVIALPPDWANYGEITKAFTAKYGITVNSAQPDASSQDEINAAKQLKGQGGAPDVFDLGASVALANTATFAPYQVTTWNDIPAALKDASGTWVNDYGGYMSIGYDSSKVPAPTSIADLLKPEYKGKVALNGDPTQAGAAFNGVVAASLGNGGSADDISKGVDFFGQLKKSGNFLPVDPTPATIESGQTPVVFDWDYLNVAQGAKLKGKVDWKTVVPANAVLGSYYVQAINADAPHPAAARLWQEFLYSDEGQNLWLKGGARPVRADAMKTAGTLDNALFQALPAVSGTPVFLTDAQTKSANDYLAANWAKAIG</sequence>
<reference evidence="3 4" key="1">
    <citation type="submission" date="2018-08" db="EMBL/GenBank/DDBJ databases">
        <title>Sequencing the genomes of 1000 actinobacteria strains.</title>
        <authorList>
            <person name="Klenk H.-P."/>
        </authorList>
    </citation>
    <scope>NUCLEOTIDE SEQUENCE [LARGE SCALE GENOMIC DNA]</scope>
    <source>
        <strain evidence="3 4">DSM 44099</strain>
    </source>
</reference>
<dbReference type="GO" id="GO:0030976">
    <property type="term" value="F:thiamine pyrophosphate binding"/>
    <property type="evidence" value="ECO:0007669"/>
    <property type="project" value="TreeGrafter"/>
</dbReference>
<evidence type="ECO:0000256" key="2">
    <source>
        <dbReference type="SAM" id="SignalP"/>
    </source>
</evidence>
<dbReference type="Proteomes" id="UP000256913">
    <property type="component" value="Unassembled WGS sequence"/>
</dbReference>
<dbReference type="PANTHER" id="PTHR30006:SF2">
    <property type="entry name" value="ABC TRANSPORTER SUBSTRATE-BINDING PROTEIN"/>
    <property type="match status" value="1"/>
</dbReference>
<gene>
    <name evidence="3" type="ORF">DFJ67_1196</name>
</gene>
<dbReference type="GO" id="GO:0030288">
    <property type="term" value="C:outer membrane-bounded periplasmic space"/>
    <property type="evidence" value="ECO:0007669"/>
    <property type="project" value="TreeGrafter"/>
</dbReference>
<feature type="chain" id="PRO_5038420468" evidence="2">
    <location>
        <begin position="24"/>
        <end position="376"/>
    </location>
</feature>
<dbReference type="GO" id="GO:0015888">
    <property type="term" value="P:thiamine transport"/>
    <property type="evidence" value="ECO:0007669"/>
    <property type="project" value="TreeGrafter"/>
</dbReference>
<dbReference type="Gene3D" id="3.40.190.10">
    <property type="entry name" value="Periplasmic binding protein-like II"/>
    <property type="match status" value="2"/>
</dbReference>
<accession>A0A3D9ZH92</accession>
<keyword evidence="1 2" id="KW-0732">Signal</keyword>
<evidence type="ECO:0000313" key="3">
    <source>
        <dbReference type="EMBL" id="REF95243.1"/>
    </source>
</evidence>
<feature type="signal peptide" evidence="2">
    <location>
        <begin position="1"/>
        <end position="23"/>
    </location>
</feature>
<evidence type="ECO:0000313" key="4">
    <source>
        <dbReference type="Proteomes" id="UP000256913"/>
    </source>
</evidence>
<dbReference type="RefSeq" id="WP_239097172.1">
    <property type="nucleotide sequence ID" value="NZ_BONB01000015.1"/>
</dbReference>
<protein>
    <submittedName>
        <fullName evidence="3">Putative spermidine/putrescine transport system substrate-binding protein</fullName>
    </submittedName>
</protein>
<dbReference type="PANTHER" id="PTHR30006">
    <property type="entry name" value="THIAMINE-BINDING PERIPLASMIC PROTEIN-RELATED"/>
    <property type="match status" value="1"/>
</dbReference>
<name>A0A3D9ZH92_9ACTN</name>